<sequence>MSTFCDSIKATEGDFIPHSGSTLVFRMLKTASKDFYTCIIKSKTNIDCEWRMRVPRGVLEIATQSKEDQPSCRDAIGNSKSRYKDDMEYK</sequence>
<dbReference type="AlphaFoldDB" id="A0AAV8VF65"/>
<protein>
    <submittedName>
        <fullName evidence="2">Uncharacterized protein</fullName>
    </submittedName>
</protein>
<organism evidence="2 3">
    <name type="scientific">Exocentrus adspersus</name>
    <dbReference type="NCBI Taxonomy" id="1586481"/>
    <lineage>
        <taxon>Eukaryota</taxon>
        <taxon>Metazoa</taxon>
        <taxon>Ecdysozoa</taxon>
        <taxon>Arthropoda</taxon>
        <taxon>Hexapoda</taxon>
        <taxon>Insecta</taxon>
        <taxon>Pterygota</taxon>
        <taxon>Neoptera</taxon>
        <taxon>Endopterygota</taxon>
        <taxon>Coleoptera</taxon>
        <taxon>Polyphaga</taxon>
        <taxon>Cucujiformia</taxon>
        <taxon>Chrysomeloidea</taxon>
        <taxon>Cerambycidae</taxon>
        <taxon>Lamiinae</taxon>
        <taxon>Acanthocinini</taxon>
        <taxon>Exocentrus</taxon>
    </lineage>
</organism>
<dbReference type="EMBL" id="JANEYG010000112">
    <property type="protein sequence ID" value="KAJ8912780.1"/>
    <property type="molecule type" value="Genomic_DNA"/>
</dbReference>
<evidence type="ECO:0000313" key="2">
    <source>
        <dbReference type="EMBL" id="KAJ8912780.1"/>
    </source>
</evidence>
<name>A0AAV8VF65_9CUCU</name>
<keyword evidence="3" id="KW-1185">Reference proteome</keyword>
<feature type="region of interest" description="Disordered" evidence="1">
    <location>
        <begin position="69"/>
        <end position="90"/>
    </location>
</feature>
<evidence type="ECO:0000256" key="1">
    <source>
        <dbReference type="SAM" id="MobiDB-lite"/>
    </source>
</evidence>
<comment type="caution">
    <text evidence="2">The sequence shown here is derived from an EMBL/GenBank/DDBJ whole genome shotgun (WGS) entry which is preliminary data.</text>
</comment>
<accession>A0AAV8VF65</accession>
<gene>
    <name evidence="2" type="ORF">NQ315_002537</name>
</gene>
<dbReference type="Proteomes" id="UP001159042">
    <property type="component" value="Unassembled WGS sequence"/>
</dbReference>
<evidence type="ECO:0000313" key="3">
    <source>
        <dbReference type="Proteomes" id="UP001159042"/>
    </source>
</evidence>
<proteinExistence type="predicted"/>
<reference evidence="2 3" key="1">
    <citation type="journal article" date="2023" name="Insect Mol. Biol.">
        <title>Genome sequencing provides insights into the evolution of gene families encoding plant cell wall-degrading enzymes in longhorned beetles.</title>
        <authorList>
            <person name="Shin N.R."/>
            <person name="Okamura Y."/>
            <person name="Kirsch R."/>
            <person name="Pauchet Y."/>
        </authorList>
    </citation>
    <scope>NUCLEOTIDE SEQUENCE [LARGE SCALE GENOMIC DNA]</scope>
    <source>
        <strain evidence="2">EAD_L_NR</strain>
    </source>
</reference>